<keyword evidence="3 10" id="KW-1134">Transmembrane beta strand</keyword>
<keyword evidence="9 10" id="KW-0998">Cell outer membrane</keyword>
<evidence type="ECO:0000259" key="13">
    <source>
        <dbReference type="Pfam" id="PF00593"/>
    </source>
</evidence>
<dbReference type="CDD" id="cd01347">
    <property type="entry name" value="ligand_gated_channel"/>
    <property type="match status" value="1"/>
</dbReference>
<proteinExistence type="inferred from homology"/>
<evidence type="ECO:0000256" key="2">
    <source>
        <dbReference type="ARBA" id="ARBA00022448"/>
    </source>
</evidence>
<protein>
    <submittedName>
        <fullName evidence="15">TonB-dependent receptor</fullName>
    </submittedName>
</protein>
<dbReference type="InterPro" id="IPR037066">
    <property type="entry name" value="Plug_dom_sf"/>
</dbReference>
<evidence type="ECO:0000256" key="4">
    <source>
        <dbReference type="ARBA" id="ARBA00022692"/>
    </source>
</evidence>
<evidence type="ECO:0000256" key="3">
    <source>
        <dbReference type="ARBA" id="ARBA00022452"/>
    </source>
</evidence>
<dbReference type="InterPro" id="IPR000531">
    <property type="entry name" value="Beta-barrel_TonB"/>
</dbReference>
<gene>
    <name evidence="15" type="ORF">CRU91_04880</name>
</gene>
<dbReference type="OrthoDB" id="5389752at2"/>
<dbReference type="EMBL" id="PDKB01000006">
    <property type="protein sequence ID" value="RBQ29422.1"/>
    <property type="molecule type" value="Genomic_DNA"/>
</dbReference>
<dbReference type="Gene3D" id="2.170.130.10">
    <property type="entry name" value="TonB-dependent receptor, plug domain"/>
    <property type="match status" value="1"/>
</dbReference>
<keyword evidence="4 10" id="KW-0812">Transmembrane</keyword>
<feature type="domain" description="TonB-dependent receptor-like beta-barrel" evidence="13">
    <location>
        <begin position="209"/>
        <end position="656"/>
    </location>
</feature>
<feature type="signal peptide" evidence="12">
    <location>
        <begin position="1"/>
        <end position="23"/>
    </location>
</feature>
<dbReference type="Pfam" id="PF00593">
    <property type="entry name" value="TonB_dep_Rec_b-barrel"/>
    <property type="match status" value="1"/>
</dbReference>
<dbReference type="GO" id="GO:0015344">
    <property type="term" value="F:siderophore uptake transmembrane transporter activity"/>
    <property type="evidence" value="ECO:0007669"/>
    <property type="project" value="TreeGrafter"/>
</dbReference>
<evidence type="ECO:0000256" key="7">
    <source>
        <dbReference type="ARBA" id="ARBA00023077"/>
    </source>
</evidence>
<dbReference type="PANTHER" id="PTHR30069:SF53">
    <property type="entry name" value="COLICIN I RECEPTOR-RELATED"/>
    <property type="match status" value="1"/>
</dbReference>
<reference evidence="15 16" key="1">
    <citation type="submission" date="2017-10" db="EMBL/GenBank/DDBJ databases">
        <title>Genomics of the genus Arcobacter.</title>
        <authorList>
            <person name="Perez-Cataluna A."/>
            <person name="Figueras M.J."/>
        </authorList>
    </citation>
    <scope>NUCLEOTIDE SEQUENCE [LARGE SCALE GENOMIC DNA]</scope>
    <source>
        <strain evidence="15 16">CECT 9230</strain>
    </source>
</reference>
<organism evidence="15 16">
    <name type="scientific">Aliarcobacter vitoriensis</name>
    <dbReference type="NCBI Taxonomy" id="2011099"/>
    <lineage>
        <taxon>Bacteria</taxon>
        <taxon>Pseudomonadati</taxon>
        <taxon>Campylobacterota</taxon>
        <taxon>Epsilonproteobacteria</taxon>
        <taxon>Campylobacterales</taxon>
        <taxon>Arcobacteraceae</taxon>
        <taxon>Aliarcobacter</taxon>
    </lineage>
</organism>
<dbReference type="Pfam" id="PF07715">
    <property type="entry name" value="Plug"/>
    <property type="match status" value="1"/>
</dbReference>
<dbReference type="SUPFAM" id="SSF56935">
    <property type="entry name" value="Porins"/>
    <property type="match status" value="1"/>
</dbReference>
<evidence type="ECO:0000256" key="11">
    <source>
        <dbReference type="RuleBase" id="RU003357"/>
    </source>
</evidence>
<evidence type="ECO:0000256" key="12">
    <source>
        <dbReference type="SAM" id="SignalP"/>
    </source>
</evidence>
<comment type="similarity">
    <text evidence="10 11">Belongs to the TonB-dependent receptor family.</text>
</comment>
<name>A0A366MVL4_9BACT</name>
<evidence type="ECO:0000313" key="15">
    <source>
        <dbReference type="EMBL" id="RBQ29422.1"/>
    </source>
</evidence>
<sequence>MKIQMARTVATAMLLCAGNLLIANETTKLDDIQVVTTASGFEQNVADAPASISVITAEELQKKSYTDVIDAVKNVPGVSVSGGGNNQDIAIRGMGSAYTKYLVDGRPISSGKSVKVSTITYEGKIGAYLPPIDMIERIEIVRGPMSSLYGSDAMGGVINIITKKASNDIWRGSISPEYTKSVNDISNDEYNVNMYLSGPIIKDNLSLSLDGSFQGNDESDFTAASPNSINGSKNEKKVRKIGSELTWNINEQNDLNFRYDYTKQEYSSTIGKSLQNANTGQSYINLQKDVYMIGHKGIFNNFVTNTYFQTETTKKVEDKILEENLDTFNTQSSYNIGNHIVTFGGQYKKEKFINEANGLIGVTNFAVKEADRWEYALFVEDEWGITDNFALTTGVRYNHDELFSGEFTPRIYGVYHITDSLTLKAGVSTGYKQPNIAETLEGFGQGTGGPWLGQVPHFRILMIGNPDLEPEKSVSYEAGLNYSNNEIGLLSSLMLFQTDYKDKIQSLSICKTDSTGNANRNNYAAWNCSLGSDKYYSLMSFQNVSDAELKGVEFTLDYDLLNNLTASTSYTYTKSEQKSGDFKGEPLNNLPKNMVNVGLDYDISKNWNAWADYNYRGKTSGSNGSNDVTPGYGLFDVGVVFKATKDLSLKAGMYNIANKEITNDEYGVVLDGRRYSVGMNLRF</sequence>
<evidence type="ECO:0000259" key="14">
    <source>
        <dbReference type="Pfam" id="PF07715"/>
    </source>
</evidence>
<dbReference type="GO" id="GO:0009279">
    <property type="term" value="C:cell outer membrane"/>
    <property type="evidence" value="ECO:0007669"/>
    <property type="project" value="UniProtKB-SubCell"/>
</dbReference>
<evidence type="ECO:0000256" key="5">
    <source>
        <dbReference type="ARBA" id="ARBA00022729"/>
    </source>
</evidence>
<dbReference type="PROSITE" id="PS52016">
    <property type="entry name" value="TONB_DEPENDENT_REC_3"/>
    <property type="match status" value="1"/>
</dbReference>
<keyword evidence="15" id="KW-0675">Receptor</keyword>
<keyword evidence="5 12" id="KW-0732">Signal</keyword>
<evidence type="ECO:0000313" key="16">
    <source>
        <dbReference type="Proteomes" id="UP000252669"/>
    </source>
</evidence>
<evidence type="ECO:0000256" key="10">
    <source>
        <dbReference type="PROSITE-ProRule" id="PRU01360"/>
    </source>
</evidence>
<evidence type="ECO:0000256" key="1">
    <source>
        <dbReference type="ARBA" id="ARBA00004571"/>
    </source>
</evidence>
<accession>A0A366MVL4</accession>
<evidence type="ECO:0000256" key="9">
    <source>
        <dbReference type="ARBA" id="ARBA00023237"/>
    </source>
</evidence>
<dbReference type="Gene3D" id="2.40.170.20">
    <property type="entry name" value="TonB-dependent receptor, beta-barrel domain"/>
    <property type="match status" value="1"/>
</dbReference>
<keyword evidence="6" id="KW-0406">Ion transport</keyword>
<dbReference type="Proteomes" id="UP000252669">
    <property type="component" value="Unassembled WGS sequence"/>
</dbReference>
<keyword evidence="7 11" id="KW-0798">TonB box</keyword>
<dbReference type="RefSeq" id="WP_113893963.1">
    <property type="nucleotide sequence ID" value="NZ_JANJGA010000006.1"/>
</dbReference>
<evidence type="ECO:0000256" key="8">
    <source>
        <dbReference type="ARBA" id="ARBA00023136"/>
    </source>
</evidence>
<dbReference type="AlphaFoldDB" id="A0A366MVL4"/>
<comment type="subcellular location">
    <subcellularLocation>
        <location evidence="1 10">Cell outer membrane</location>
        <topology evidence="1 10">Multi-pass membrane protein</topology>
    </subcellularLocation>
</comment>
<dbReference type="PANTHER" id="PTHR30069">
    <property type="entry name" value="TONB-DEPENDENT OUTER MEMBRANE RECEPTOR"/>
    <property type="match status" value="1"/>
</dbReference>
<dbReference type="InterPro" id="IPR039426">
    <property type="entry name" value="TonB-dep_rcpt-like"/>
</dbReference>
<keyword evidence="8 10" id="KW-0472">Membrane</keyword>
<feature type="chain" id="PRO_5016602937" evidence="12">
    <location>
        <begin position="24"/>
        <end position="683"/>
    </location>
</feature>
<evidence type="ECO:0000256" key="6">
    <source>
        <dbReference type="ARBA" id="ARBA00023065"/>
    </source>
</evidence>
<keyword evidence="2 10" id="KW-0813">Transport</keyword>
<feature type="domain" description="TonB-dependent receptor plug" evidence="14">
    <location>
        <begin position="45"/>
        <end position="157"/>
    </location>
</feature>
<comment type="caution">
    <text evidence="15">The sequence shown here is derived from an EMBL/GenBank/DDBJ whole genome shotgun (WGS) entry which is preliminary data.</text>
</comment>
<dbReference type="InterPro" id="IPR012910">
    <property type="entry name" value="Plug_dom"/>
</dbReference>
<dbReference type="GO" id="GO:0044718">
    <property type="term" value="P:siderophore transmembrane transport"/>
    <property type="evidence" value="ECO:0007669"/>
    <property type="project" value="TreeGrafter"/>
</dbReference>
<dbReference type="InterPro" id="IPR036942">
    <property type="entry name" value="Beta-barrel_TonB_sf"/>
</dbReference>
<keyword evidence="16" id="KW-1185">Reference proteome</keyword>